<evidence type="ECO:0000259" key="1">
    <source>
        <dbReference type="Pfam" id="PF00534"/>
    </source>
</evidence>
<organism evidence="2 3">
    <name type="scientific">Aurantibacter aestuarii</name>
    <dbReference type="NCBI Taxonomy" id="1266046"/>
    <lineage>
        <taxon>Bacteria</taxon>
        <taxon>Pseudomonadati</taxon>
        <taxon>Bacteroidota</taxon>
        <taxon>Flavobacteriia</taxon>
        <taxon>Flavobacteriales</taxon>
        <taxon>Flavobacteriaceae</taxon>
        <taxon>Aurantibacter</taxon>
    </lineage>
</organism>
<proteinExistence type="predicted"/>
<sequence length="361" mass="41585">MPQNNTKKIGLIVDSLSNGGAEKSAAHLSVILEHAGYKVIIIAIKPDVSYAYKGNLIHLGKQVSQIKIVKQVQKILRFKKAVASHQGTIWIDYRMRNRKLMEFLLHRLVFKNEQLILTIHNYHIDYHIPKGNYFNNLYKKHHITAVSKDIKKRLKSEKNIESTYIPNAIDFEAINEKADAFKVNEQYIVAVGRLFNKVKQFDVLIDAYAKSILKTQHVKLFILGEGEDKSLLQQQINQLHLKEHIQLLGFKENPYPYIKNAKFLTLTSKFEGLPMVILEALNLNTPVISYNCPSGPSEMIIHNKNGLLVENQNQEKLIEAMNSLVLYPDKLNDLAKNSHDYLLPYTSKSHLNYWENLFKNL</sequence>
<gene>
    <name evidence="2" type="ORF">C7H52_13125</name>
</gene>
<feature type="domain" description="Glycosyl transferase family 1" evidence="1">
    <location>
        <begin position="177"/>
        <end position="338"/>
    </location>
</feature>
<keyword evidence="3" id="KW-1185">Reference proteome</keyword>
<dbReference type="Pfam" id="PF00534">
    <property type="entry name" value="Glycos_transf_1"/>
    <property type="match status" value="1"/>
</dbReference>
<dbReference type="InterPro" id="IPR001296">
    <property type="entry name" value="Glyco_trans_1"/>
</dbReference>
<reference evidence="2 3" key="1">
    <citation type="submission" date="2018-03" db="EMBL/GenBank/DDBJ databases">
        <title>Mesoflavibacter sp. HG37 and Mesoflavibacter sp. HG96 sp.nov., two marine bacteria isolated from seawater of Western Pacific Ocean.</title>
        <authorList>
            <person name="Cheng H."/>
            <person name="Wu Y.-H."/>
            <person name="Guo L.-L."/>
            <person name="Xu X.-W."/>
        </authorList>
    </citation>
    <scope>NUCLEOTIDE SEQUENCE [LARGE SCALE GENOMIC DNA]</scope>
    <source>
        <strain evidence="2 3">KCTC 32269</strain>
    </source>
</reference>
<dbReference type="AlphaFoldDB" id="A0A2T1N4L5"/>
<evidence type="ECO:0000313" key="3">
    <source>
        <dbReference type="Proteomes" id="UP000238426"/>
    </source>
</evidence>
<dbReference type="SUPFAM" id="SSF53756">
    <property type="entry name" value="UDP-Glycosyltransferase/glycogen phosphorylase"/>
    <property type="match status" value="1"/>
</dbReference>
<dbReference type="OrthoDB" id="798298at2"/>
<dbReference type="EMBL" id="PXOQ01000019">
    <property type="protein sequence ID" value="PSG86085.1"/>
    <property type="molecule type" value="Genomic_DNA"/>
</dbReference>
<dbReference type="PANTHER" id="PTHR12526">
    <property type="entry name" value="GLYCOSYLTRANSFERASE"/>
    <property type="match status" value="1"/>
</dbReference>
<dbReference type="RefSeq" id="WP_106464363.1">
    <property type="nucleotide sequence ID" value="NZ_PXOQ01000019.1"/>
</dbReference>
<evidence type="ECO:0000313" key="2">
    <source>
        <dbReference type="EMBL" id="PSG86085.1"/>
    </source>
</evidence>
<dbReference type="GO" id="GO:0016757">
    <property type="term" value="F:glycosyltransferase activity"/>
    <property type="evidence" value="ECO:0007669"/>
    <property type="project" value="InterPro"/>
</dbReference>
<dbReference type="Gene3D" id="3.40.50.2000">
    <property type="entry name" value="Glycogen Phosphorylase B"/>
    <property type="match status" value="2"/>
</dbReference>
<protein>
    <recommendedName>
        <fullName evidence="1">Glycosyl transferase family 1 domain-containing protein</fullName>
    </recommendedName>
</protein>
<accession>A0A2T1N4L5</accession>
<dbReference type="Proteomes" id="UP000238426">
    <property type="component" value="Unassembled WGS sequence"/>
</dbReference>
<comment type="caution">
    <text evidence="2">The sequence shown here is derived from an EMBL/GenBank/DDBJ whole genome shotgun (WGS) entry which is preliminary data.</text>
</comment>
<name>A0A2T1N4L5_9FLAO</name>
<dbReference type="PANTHER" id="PTHR12526:SF630">
    <property type="entry name" value="GLYCOSYLTRANSFERASE"/>
    <property type="match status" value="1"/>
</dbReference>